<name>A0A150WKG7_BDEBC</name>
<dbReference type="InterPro" id="IPR001387">
    <property type="entry name" value="Cro/C1-type_HTH"/>
</dbReference>
<dbReference type="SUPFAM" id="SSF47413">
    <property type="entry name" value="lambda repressor-like DNA-binding domains"/>
    <property type="match status" value="1"/>
</dbReference>
<protein>
    <recommendedName>
        <fullName evidence="1">HTH cro/C1-type domain-containing protein</fullName>
    </recommendedName>
</protein>
<evidence type="ECO:0000259" key="1">
    <source>
        <dbReference type="PROSITE" id="PS50943"/>
    </source>
</evidence>
<dbReference type="AlphaFoldDB" id="A0A150WKG7"/>
<proteinExistence type="predicted"/>
<evidence type="ECO:0000313" key="3">
    <source>
        <dbReference type="Proteomes" id="UP000075320"/>
    </source>
</evidence>
<dbReference type="RefSeq" id="WP_061835997.1">
    <property type="nucleotide sequence ID" value="NZ_LUKE01000003.1"/>
</dbReference>
<reference evidence="2 3" key="1">
    <citation type="submission" date="2016-03" db="EMBL/GenBank/DDBJ databases">
        <authorList>
            <person name="Ploux O."/>
        </authorList>
    </citation>
    <scope>NUCLEOTIDE SEQUENCE [LARGE SCALE GENOMIC DNA]</scope>
    <source>
        <strain evidence="2 3">R0</strain>
    </source>
</reference>
<dbReference type="EMBL" id="LUKE01000003">
    <property type="protein sequence ID" value="KYG64031.1"/>
    <property type="molecule type" value="Genomic_DNA"/>
</dbReference>
<comment type="caution">
    <text evidence="2">The sequence shown here is derived from an EMBL/GenBank/DDBJ whole genome shotgun (WGS) entry which is preliminary data.</text>
</comment>
<dbReference type="PROSITE" id="PS50943">
    <property type="entry name" value="HTH_CROC1"/>
    <property type="match status" value="1"/>
</dbReference>
<feature type="domain" description="HTH cro/C1-type" evidence="1">
    <location>
        <begin position="19"/>
        <end position="73"/>
    </location>
</feature>
<organism evidence="2 3">
    <name type="scientific">Bdellovibrio bacteriovorus</name>
    <dbReference type="NCBI Taxonomy" id="959"/>
    <lineage>
        <taxon>Bacteria</taxon>
        <taxon>Pseudomonadati</taxon>
        <taxon>Bdellovibrionota</taxon>
        <taxon>Bdellovibrionia</taxon>
        <taxon>Bdellovibrionales</taxon>
        <taxon>Pseudobdellovibrionaceae</taxon>
        <taxon>Bdellovibrio</taxon>
    </lineage>
</organism>
<dbReference type="CDD" id="cd00093">
    <property type="entry name" value="HTH_XRE"/>
    <property type="match status" value="1"/>
</dbReference>
<accession>A0A150WKG7</accession>
<dbReference type="InterPro" id="IPR010982">
    <property type="entry name" value="Lambda_DNA-bd_dom_sf"/>
</dbReference>
<dbReference type="Gene3D" id="1.10.260.40">
    <property type="entry name" value="lambda repressor-like DNA-binding domains"/>
    <property type="match status" value="1"/>
</dbReference>
<dbReference type="GO" id="GO:0003677">
    <property type="term" value="F:DNA binding"/>
    <property type="evidence" value="ECO:0007669"/>
    <property type="project" value="InterPro"/>
</dbReference>
<keyword evidence="3" id="KW-1185">Reference proteome</keyword>
<dbReference type="Pfam" id="PF13443">
    <property type="entry name" value="HTH_26"/>
    <property type="match status" value="1"/>
</dbReference>
<dbReference type="Proteomes" id="UP000075320">
    <property type="component" value="Unassembled WGS sequence"/>
</dbReference>
<dbReference type="SMART" id="SM00530">
    <property type="entry name" value="HTH_XRE"/>
    <property type="match status" value="1"/>
</dbReference>
<sequence>MSKKSIARKTSTLHLGPTIARFMARHGIRQVELCEEVGMTPAQMSNFLRGRKDVTSSNLMLILEALGIDITTLIRRQLGETENLHDTVRSQLITLPDCERGTLMMFLQSFQSRFQTDHRRQKRAALDTP</sequence>
<evidence type="ECO:0000313" key="2">
    <source>
        <dbReference type="EMBL" id="KYG64031.1"/>
    </source>
</evidence>
<gene>
    <name evidence="2" type="ORF">AZI86_14585</name>
</gene>